<evidence type="ECO:0000313" key="9">
    <source>
        <dbReference type="RefSeq" id="XP_022244982.1"/>
    </source>
</evidence>
<feature type="region of interest" description="Disordered" evidence="6">
    <location>
        <begin position="175"/>
        <end position="227"/>
    </location>
</feature>
<dbReference type="InterPro" id="IPR051742">
    <property type="entry name" value="Ribosome_Assembly_uL10"/>
</dbReference>
<evidence type="ECO:0000256" key="3">
    <source>
        <dbReference type="ARBA" id="ARBA00022490"/>
    </source>
</evidence>
<feature type="compositionally biased region" description="Basic residues" evidence="6">
    <location>
        <begin position="183"/>
        <end position="204"/>
    </location>
</feature>
<evidence type="ECO:0000256" key="4">
    <source>
        <dbReference type="ARBA" id="ARBA00023242"/>
    </source>
</evidence>
<feature type="domain" description="Large ribosomal subunit protein uL10-like insertion" evidence="7">
    <location>
        <begin position="78"/>
        <end position="148"/>
    </location>
</feature>
<dbReference type="PANTHER" id="PTHR45841:SF1">
    <property type="entry name" value="MRNA TURNOVER PROTEIN 4 HOMOLOG"/>
    <property type="match status" value="1"/>
</dbReference>
<evidence type="ECO:0000256" key="5">
    <source>
        <dbReference type="RuleBase" id="RU364039"/>
    </source>
</evidence>
<gene>
    <name evidence="9" type="primary">LOC106462128</name>
</gene>
<comment type="function">
    <text evidence="1 5">Component of the ribosome assembly machinery. Nuclear paralog of the ribosomal protein P0, it binds pre-60S subunits at an early stage of assembly in the nucleolus, and is replaced by P0 in cytoplasmic pre-60S subunits and mature 80S ribosomes.</text>
</comment>
<keyword evidence="5" id="KW-0690">Ribosome biogenesis</keyword>
<dbReference type="SUPFAM" id="SSF160369">
    <property type="entry name" value="Ribosomal protein L10-like"/>
    <property type="match status" value="1"/>
</dbReference>
<dbReference type="Pfam" id="PF00466">
    <property type="entry name" value="Ribosomal_L10"/>
    <property type="match status" value="1"/>
</dbReference>
<dbReference type="Proteomes" id="UP000694941">
    <property type="component" value="Unplaced"/>
</dbReference>
<dbReference type="InterPro" id="IPR043141">
    <property type="entry name" value="Ribosomal_uL10-like_sf"/>
</dbReference>
<sequence>MRNSKLKDVRQEWKHSRFFFGKNKVMTLALGHKPEDEHRDNLHLISKHLRGQCGLLFTNKNREEVLSWFSDYKDSDYARAGNVATDTVVLDEGPLTQFPHSLEQHLRQLGMPTSLQKGVVTLIKDYQICKEGEILTPEQARLLKLLEIQMADFKISVECMWSNDGSFEDFIKREQPLEGMKEQKKRKHKQQSTKKETKQKKMKSSKQISQGSTDDENERMESGDDEC</sequence>
<organism evidence="8 9">
    <name type="scientific">Limulus polyphemus</name>
    <name type="common">Atlantic horseshoe crab</name>
    <dbReference type="NCBI Taxonomy" id="6850"/>
    <lineage>
        <taxon>Eukaryota</taxon>
        <taxon>Metazoa</taxon>
        <taxon>Ecdysozoa</taxon>
        <taxon>Arthropoda</taxon>
        <taxon>Chelicerata</taxon>
        <taxon>Merostomata</taxon>
        <taxon>Xiphosura</taxon>
        <taxon>Limulidae</taxon>
        <taxon>Limulus</taxon>
    </lineage>
</organism>
<dbReference type="InterPro" id="IPR040637">
    <property type="entry name" value="Ribosomal_uL10-like_insert"/>
</dbReference>
<dbReference type="GeneID" id="106462128"/>
<feature type="compositionally biased region" description="Acidic residues" evidence="6">
    <location>
        <begin position="213"/>
        <end position="227"/>
    </location>
</feature>
<reference evidence="9" key="1">
    <citation type="submission" date="2025-08" db="UniProtKB">
        <authorList>
            <consortium name="RefSeq"/>
        </authorList>
    </citation>
    <scope>IDENTIFICATION</scope>
    <source>
        <tissue evidence="9">Muscle</tissue>
    </source>
</reference>
<dbReference type="InterPro" id="IPR033867">
    <property type="entry name" value="Mrt4"/>
</dbReference>
<accession>A0ABM1SMX6</accession>
<dbReference type="RefSeq" id="XP_022244982.1">
    <property type="nucleotide sequence ID" value="XM_022389274.1"/>
</dbReference>
<proteinExistence type="inferred from homology"/>
<keyword evidence="8" id="KW-1185">Reference proteome</keyword>
<evidence type="ECO:0000256" key="1">
    <source>
        <dbReference type="ARBA" id="ARBA00004046"/>
    </source>
</evidence>
<dbReference type="Pfam" id="PF17777">
    <property type="entry name" value="RL10P_insert"/>
    <property type="match status" value="1"/>
</dbReference>
<dbReference type="CDD" id="cd05796">
    <property type="entry name" value="Ribosomal_P0_like"/>
    <property type="match status" value="1"/>
</dbReference>
<evidence type="ECO:0000259" key="7">
    <source>
        <dbReference type="Pfam" id="PF17777"/>
    </source>
</evidence>
<dbReference type="PANTHER" id="PTHR45841">
    <property type="entry name" value="MRNA TURNOVER PROTEIN 4 MRTO4"/>
    <property type="match status" value="1"/>
</dbReference>
<keyword evidence="4 5" id="KW-0539">Nucleus</keyword>
<evidence type="ECO:0000256" key="2">
    <source>
        <dbReference type="ARBA" id="ARBA00008889"/>
    </source>
</evidence>
<protein>
    <recommendedName>
        <fullName evidence="5">Ribosome assembly factor mrt4</fullName>
    </recommendedName>
</protein>
<evidence type="ECO:0000256" key="6">
    <source>
        <dbReference type="SAM" id="MobiDB-lite"/>
    </source>
</evidence>
<comment type="subunit">
    <text evidence="5">Associates with the pre-60S ribosomal particle.</text>
</comment>
<comment type="similarity">
    <text evidence="2 5">Belongs to the universal ribosomal protein uL10 family.</text>
</comment>
<evidence type="ECO:0000313" key="8">
    <source>
        <dbReference type="Proteomes" id="UP000694941"/>
    </source>
</evidence>
<dbReference type="InterPro" id="IPR043164">
    <property type="entry name" value="Ribosomal_uL10-like_insert_sf"/>
</dbReference>
<dbReference type="InterPro" id="IPR001790">
    <property type="entry name" value="Ribosomal_uL10"/>
</dbReference>
<keyword evidence="3 5" id="KW-0963">Cytoplasm</keyword>
<dbReference type="Gene3D" id="3.30.70.1730">
    <property type="match status" value="1"/>
</dbReference>
<name>A0ABM1SMX6_LIMPO</name>
<dbReference type="Gene3D" id="3.90.105.20">
    <property type="match status" value="1"/>
</dbReference>
<comment type="subcellular location">
    <subcellularLocation>
        <location evidence="5">Cytoplasm</location>
    </subcellularLocation>
    <subcellularLocation>
        <location evidence="5">Nucleus</location>
        <location evidence="5">Nucleolus</location>
    </subcellularLocation>
</comment>